<organism evidence="12 13">
    <name type="scientific">Ruminococcus flavefaciens 007c</name>
    <dbReference type="NCBI Taxonomy" id="1341157"/>
    <lineage>
        <taxon>Bacteria</taxon>
        <taxon>Bacillati</taxon>
        <taxon>Bacillota</taxon>
        <taxon>Clostridia</taxon>
        <taxon>Eubacteriales</taxon>
        <taxon>Oscillospiraceae</taxon>
        <taxon>Ruminococcus</taxon>
    </lineage>
</organism>
<keyword evidence="7 11" id="KW-1133">Transmembrane helix</keyword>
<evidence type="ECO:0000256" key="2">
    <source>
        <dbReference type="ARBA" id="ARBA00022448"/>
    </source>
</evidence>
<dbReference type="CDD" id="cd06579">
    <property type="entry name" value="TM_PBP1_transp_AraH_like"/>
    <property type="match status" value="1"/>
</dbReference>
<keyword evidence="8 11" id="KW-0472">Membrane</keyword>
<keyword evidence="3" id="KW-1003">Cell membrane</keyword>
<feature type="transmembrane region" description="Helical" evidence="11">
    <location>
        <begin position="339"/>
        <end position="365"/>
    </location>
</feature>
<dbReference type="PANTHER" id="PTHR32196:SF32">
    <property type="entry name" value="XYLOSE TRANSPORT SYSTEM PERMEASE PROTEIN XYLH"/>
    <property type="match status" value="1"/>
</dbReference>
<dbReference type="eggNOG" id="COG4214">
    <property type="taxonomic scope" value="Bacteria"/>
</dbReference>
<sequence length="405" mass="43484">MDAKTTTNNKAANLNVGAFIKKYTMVIALVVVFIFFAWWTEKRLLYPQNLSNLLIQNAYVLVLACGMLLCILTGGNIDLSVGSTVCFIGAIAAQMLTKYNLNPIIVILLSLVFSCLIGMWQGFWIGYVHIPPFICTLAGMFLFRGFGRAILESKTIAIPQSEGSVGKRFLDIFTSYIEVPGLDNDVKWSAFAAGIIIACVLVVITVFNRIKKAKKGYKQASAVSQFAKIAIIDLLIIAYTWKLAHYKGIPVMALWVLAIVFIYAFITSKTAFGRYFYAVGGNEKATKLSGIDTKKVYFLAYTSMSLLAGLSGLLVAARVGSVNGDTGNSYEMDAIGSCFIGGASAYGGSGTVGGVVVGAILLGVINQGMSIKGLDSNWQYVVKGSVLLAAVIFDVVSNKKTGKAG</sequence>
<comment type="caution">
    <text evidence="12">The sequence shown here is derived from an EMBL/GenBank/DDBJ whole genome shotgun (WGS) entry which is preliminary data.</text>
</comment>
<dbReference type="RefSeq" id="WP_173907678.1">
    <property type="nucleotide sequence ID" value="NZ_ATAX01000007.1"/>
</dbReference>
<evidence type="ECO:0000313" key="13">
    <source>
        <dbReference type="Proteomes" id="UP000019365"/>
    </source>
</evidence>
<dbReference type="EMBL" id="ATAX01000007">
    <property type="protein sequence ID" value="EWM55016.1"/>
    <property type="molecule type" value="Genomic_DNA"/>
</dbReference>
<dbReference type="GO" id="GO:0005886">
    <property type="term" value="C:plasma membrane"/>
    <property type="evidence" value="ECO:0007669"/>
    <property type="project" value="UniProtKB-SubCell"/>
</dbReference>
<dbReference type="AlphaFoldDB" id="W7UIF3"/>
<evidence type="ECO:0000256" key="10">
    <source>
        <dbReference type="ARBA" id="ARBA00035686"/>
    </source>
</evidence>
<evidence type="ECO:0000256" key="6">
    <source>
        <dbReference type="ARBA" id="ARBA00022692"/>
    </source>
</evidence>
<evidence type="ECO:0000256" key="8">
    <source>
        <dbReference type="ARBA" id="ARBA00023136"/>
    </source>
</evidence>
<dbReference type="PATRIC" id="fig|1341157.4.peg.357"/>
<reference evidence="12 13" key="1">
    <citation type="journal article" date="2014" name="PLoS ONE">
        <title>Rumen cellulosomics: divergent fiber-degrading strategies revealed by comparative genome-wide analysis of six ruminococcal strains.</title>
        <authorList>
            <person name="Dassa B."/>
            <person name="Borovok I."/>
            <person name="Ruimy-Israeli V."/>
            <person name="Lamed R."/>
            <person name="Flint H.J."/>
            <person name="Duncan S.H."/>
            <person name="Henrissat B."/>
            <person name="Coutinho P."/>
            <person name="Morrison M."/>
            <person name="Mosoni P."/>
            <person name="Yeoman C.J."/>
            <person name="White B.A."/>
            <person name="Bayer E.A."/>
        </authorList>
    </citation>
    <scope>NUCLEOTIDE SEQUENCE [LARGE SCALE GENOMIC DNA]</scope>
    <source>
        <strain evidence="12 13">007c</strain>
    </source>
</reference>
<comment type="function">
    <text evidence="9">Part of the binding-protein-dependent transport system for D-xylose. Probably responsible for the translocation of the substrate across the membrane.</text>
</comment>
<evidence type="ECO:0000256" key="3">
    <source>
        <dbReference type="ARBA" id="ARBA00022475"/>
    </source>
</evidence>
<dbReference type="GO" id="GO:0022857">
    <property type="term" value="F:transmembrane transporter activity"/>
    <property type="evidence" value="ECO:0007669"/>
    <property type="project" value="InterPro"/>
</dbReference>
<dbReference type="Proteomes" id="UP000019365">
    <property type="component" value="Unassembled WGS sequence"/>
</dbReference>
<dbReference type="Pfam" id="PF02653">
    <property type="entry name" value="BPD_transp_2"/>
    <property type="match status" value="1"/>
</dbReference>
<keyword evidence="13" id="KW-1185">Reference proteome</keyword>
<name>W7UIF3_RUMFL</name>
<protein>
    <recommendedName>
        <fullName evidence="10">Xylose transport system permease protein XylH</fullName>
    </recommendedName>
</protein>
<feature type="transmembrane region" description="Helical" evidence="11">
    <location>
        <begin position="20"/>
        <end position="39"/>
    </location>
</feature>
<evidence type="ECO:0000256" key="4">
    <source>
        <dbReference type="ARBA" id="ARBA00022519"/>
    </source>
</evidence>
<evidence type="ECO:0000256" key="11">
    <source>
        <dbReference type="SAM" id="Phobius"/>
    </source>
</evidence>
<evidence type="ECO:0000313" key="12">
    <source>
        <dbReference type="EMBL" id="EWM55016.1"/>
    </source>
</evidence>
<feature type="transmembrane region" description="Helical" evidence="11">
    <location>
        <begin position="253"/>
        <end position="277"/>
    </location>
</feature>
<keyword evidence="2" id="KW-0813">Transport</keyword>
<comment type="subcellular location">
    <subcellularLocation>
        <location evidence="1">Cell membrane</location>
        <topology evidence="1">Multi-pass membrane protein</topology>
    </subcellularLocation>
</comment>
<evidence type="ECO:0000256" key="7">
    <source>
        <dbReference type="ARBA" id="ARBA00022989"/>
    </source>
</evidence>
<accession>W7UIF3</accession>
<dbReference type="InterPro" id="IPR001851">
    <property type="entry name" value="ABC_transp_permease"/>
</dbReference>
<feature type="transmembrane region" description="Helical" evidence="11">
    <location>
        <begin position="188"/>
        <end position="210"/>
    </location>
</feature>
<feature type="transmembrane region" description="Helical" evidence="11">
    <location>
        <begin position="222"/>
        <end position="241"/>
    </location>
</feature>
<proteinExistence type="predicted"/>
<gene>
    <name evidence="12" type="ORF">RF007C_03195</name>
</gene>
<evidence type="ECO:0000256" key="1">
    <source>
        <dbReference type="ARBA" id="ARBA00004651"/>
    </source>
</evidence>
<keyword evidence="5" id="KW-0762">Sugar transport</keyword>
<feature type="transmembrane region" description="Helical" evidence="11">
    <location>
        <begin position="59"/>
        <end position="92"/>
    </location>
</feature>
<dbReference type="PANTHER" id="PTHR32196">
    <property type="entry name" value="ABC TRANSPORTER PERMEASE PROTEIN YPHD-RELATED-RELATED"/>
    <property type="match status" value="1"/>
</dbReference>
<evidence type="ECO:0000256" key="9">
    <source>
        <dbReference type="ARBA" id="ARBA00035611"/>
    </source>
</evidence>
<keyword evidence="6 11" id="KW-0812">Transmembrane</keyword>
<evidence type="ECO:0000256" key="5">
    <source>
        <dbReference type="ARBA" id="ARBA00022597"/>
    </source>
</evidence>
<feature type="transmembrane region" description="Helical" evidence="11">
    <location>
        <begin position="298"/>
        <end position="319"/>
    </location>
</feature>
<keyword evidence="4" id="KW-0997">Cell inner membrane</keyword>
<feature type="transmembrane region" description="Helical" evidence="11">
    <location>
        <begin position="104"/>
        <end position="123"/>
    </location>
</feature>